<evidence type="ECO:0000256" key="2">
    <source>
        <dbReference type="PROSITE-ProRule" id="PRU01161"/>
    </source>
</evidence>
<feature type="short sequence motif" description="DGA/G" evidence="2">
    <location>
        <begin position="251"/>
        <end position="253"/>
    </location>
</feature>
<feature type="domain" description="PNPLA" evidence="3">
    <location>
        <begin position="74"/>
        <end position="264"/>
    </location>
</feature>
<name>A0ABT4YZ24_9VIBR</name>
<keyword evidence="5" id="KW-1185">Reference proteome</keyword>
<dbReference type="Pfam" id="PF01734">
    <property type="entry name" value="Patatin"/>
    <property type="match status" value="1"/>
</dbReference>
<dbReference type="SUPFAM" id="SSF52151">
    <property type="entry name" value="FabD/lysophospholipase-like"/>
    <property type="match status" value="1"/>
</dbReference>
<evidence type="ECO:0000256" key="1">
    <source>
        <dbReference type="ARBA" id="ARBA00023098"/>
    </source>
</evidence>
<keyword evidence="2" id="KW-0378">Hydrolase</keyword>
<dbReference type="Proteomes" id="UP001210678">
    <property type="component" value="Unassembled WGS sequence"/>
</dbReference>
<feature type="active site" description="Nucleophile" evidence="2">
    <location>
        <position position="113"/>
    </location>
</feature>
<protein>
    <submittedName>
        <fullName evidence="4">Patatin-like phospholipase family protein</fullName>
    </submittedName>
</protein>
<feature type="short sequence motif" description="GXGXXG" evidence="2">
    <location>
        <begin position="78"/>
        <end position="83"/>
    </location>
</feature>
<proteinExistence type="predicted"/>
<keyword evidence="2" id="KW-0442">Lipid degradation</keyword>
<dbReference type="RefSeq" id="WP_272140628.1">
    <property type="nucleotide sequence ID" value="NZ_JAQLOI010000003.1"/>
</dbReference>
<evidence type="ECO:0000313" key="5">
    <source>
        <dbReference type="Proteomes" id="UP001210678"/>
    </source>
</evidence>
<dbReference type="InterPro" id="IPR002641">
    <property type="entry name" value="PNPLA_dom"/>
</dbReference>
<evidence type="ECO:0000313" key="4">
    <source>
        <dbReference type="EMBL" id="MDB1126208.1"/>
    </source>
</evidence>
<dbReference type="InterPro" id="IPR016035">
    <property type="entry name" value="Acyl_Trfase/lysoPLipase"/>
</dbReference>
<evidence type="ECO:0000259" key="3">
    <source>
        <dbReference type="PROSITE" id="PS51635"/>
    </source>
</evidence>
<feature type="active site" description="Proton acceptor" evidence="2">
    <location>
        <position position="251"/>
    </location>
</feature>
<dbReference type="Gene3D" id="3.40.1090.10">
    <property type="entry name" value="Cytosolic phospholipase A2 catalytic domain"/>
    <property type="match status" value="1"/>
</dbReference>
<dbReference type="EMBL" id="JAQLOI010000003">
    <property type="protein sequence ID" value="MDB1126208.1"/>
    <property type="molecule type" value="Genomic_DNA"/>
</dbReference>
<organism evidence="4 5">
    <name type="scientific">Vibrio algarum</name>
    <dbReference type="NCBI Taxonomy" id="3020714"/>
    <lineage>
        <taxon>Bacteria</taxon>
        <taxon>Pseudomonadati</taxon>
        <taxon>Pseudomonadota</taxon>
        <taxon>Gammaproteobacteria</taxon>
        <taxon>Vibrionales</taxon>
        <taxon>Vibrionaceae</taxon>
        <taxon>Vibrio</taxon>
    </lineage>
</organism>
<gene>
    <name evidence="4" type="ORF">PGX00_22080</name>
</gene>
<accession>A0ABT4YZ24</accession>
<keyword evidence="1 2" id="KW-0443">Lipid metabolism</keyword>
<feature type="short sequence motif" description="GXSXG" evidence="2">
    <location>
        <begin position="111"/>
        <end position="115"/>
    </location>
</feature>
<sequence length="401" mass="44447">MHSLLVRSLSIFTFCWIVSGCSTPERLISNEKLNSEFGNYINSYENDLTKAASKSTARIYDEYVSNDKQTYDILVLSGGGEFGAFGAGFLQGWGNVNSDGMERPIFDSVSGVSTGALIAPFAFVGTEESYSEIVSLYSNPEKDFIVPNSVFSVLGGTEAFYDASVLHRRIANSITPTLVSGLATGDQDNRVLLVGATNIDYGLMRVWDLTDIANNNSFDTAKESIVDKLTASSALPGAFPPVEINDFLYVDGGVSMQVVSGVSDRQWLYNSDARGLEFVEEHKPITLRIWVIINNKLMLEPEVTQRIWSDIASRSLFAIMRNSTLQTILDIETFSQMINQNKLFDVEMRYVAIPQSFQIPETENMFDKEKMLDLVELGRKMGEAPGSWKTRALLPGAPFEN</sequence>
<comment type="caution">
    <text evidence="4">The sequence shown here is derived from an EMBL/GenBank/DDBJ whole genome shotgun (WGS) entry which is preliminary data.</text>
</comment>
<dbReference type="PROSITE" id="PS51257">
    <property type="entry name" value="PROKAR_LIPOPROTEIN"/>
    <property type="match status" value="1"/>
</dbReference>
<dbReference type="PROSITE" id="PS51635">
    <property type="entry name" value="PNPLA"/>
    <property type="match status" value="1"/>
</dbReference>
<reference evidence="4 5" key="1">
    <citation type="submission" date="2023-01" db="EMBL/GenBank/DDBJ databases">
        <title>Vibrio sp. KJ40-1 sp.nov, isolated from marine algae.</title>
        <authorList>
            <person name="Butt M."/>
            <person name="Kim J.M.J."/>
            <person name="Jeon C.O.C."/>
        </authorList>
    </citation>
    <scope>NUCLEOTIDE SEQUENCE [LARGE SCALE GENOMIC DNA]</scope>
    <source>
        <strain evidence="4 5">KJ40-1</strain>
    </source>
</reference>